<keyword evidence="3 6" id="KW-0812">Transmembrane</keyword>
<feature type="transmembrane region" description="Helical" evidence="6">
    <location>
        <begin position="145"/>
        <end position="162"/>
    </location>
</feature>
<sequence>MNVRKDAIYSTLSIILFNGSRWFYNSFAARFLTASDFSLFSFVLTSSNLVLPLFTFGVNLGLIREVPILLKKGKGEILYIEQMFWGYIILISIAAFIFSLILSKFTKIGFSTFAIVITVSLVLSILVFIQSILKAFSLFLEEFKISLTFSFFMLAVIVLWFVSGTYCFEYAILFFLIPMLIATGYGIRKASHIQLFSFKPNFKVKPFVSNYLKYGSHEILVAIYTNSVSFLSFFILTSTEYAIFRKILLVSIPFTMISGSISQVFLNKFSVIYVTDRSSLKKFFRKTQKLYLLAGIIGYVIAICIFFPVSSLIKLEKQYLLLYSILSLSILFRFISSLYGIFLTTIGFQTLRVITVMIAALSSIFLLLILTPSLGLWGVVISYISSFFVILTIYFYFGELKVLRGSK</sequence>
<evidence type="ECO:0000256" key="5">
    <source>
        <dbReference type="ARBA" id="ARBA00023136"/>
    </source>
</evidence>
<feature type="transmembrane region" description="Helical" evidence="6">
    <location>
        <begin position="319"/>
        <end position="343"/>
    </location>
</feature>
<evidence type="ECO:0000256" key="6">
    <source>
        <dbReference type="SAM" id="Phobius"/>
    </source>
</evidence>
<dbReference type="PANTHER" id="PTHR30250">
    <property type="entry name" value="PST FAMILY PREDICTED COLANIC ACID TRANSPORTER"/>
    <property type="match status" value="1"/>
</dbReference>
<feature type="transmembrane region" description="Helical" evidence="6">
    <location>
        <begin position="168"/>
        <end position="187"/>
    </location>
</feature>
<feature type="transmembrane region" description="Helical" evidence="6">
    <location>
        <begin position="290"/>
        <end position="313"/>
    </location>
</feature>
<protein>
    <recommendedName>
        <fullName evidence="9">O-antigen/teichoic acid export membrane protein</fullName>
    </recommendedName>
</protein>
<comment type="subcellular location">
    <subcellularLocation>
        <location evidence="1">Cell membrane</location>
        <topology evidence="1">Multi-pass membrane protein</topology>
    </subcellularLocation>
</comment>
<organism evidence="7 8">
    <name type="scientific">Phorcysia thermohydrogeniphila</name>
    <dbReference type="NCBI Taxonomy" id="936138"/>
    <lineage>
        <taxon>Bacteria</taxon>
        <taxon>Pseudomonadati</taxon>
        <taxon>Aquificota</taxon>
        <taxon>Aquificia</taxon>
        <taxon>Desulfurobacteriales</taxon>
        <taxon>Desulfurobacteriaceae</taxon>
        <taxon>Phorcysia</taxon>
    </lineage>
</organism>
<evidence type="ECO:0008006" key="9">
    <source>
        <dbReference type="Google" id="ProtNLM"/>
    </source>
</evidence>
<evidence type="ECO:0000313" key="8">
    <source>
        <dbReference type="Proteomes" id="UP000295777"/>
    </source>
</evidence>
<evidence type="ECO:0000256" key="4">
    <source>
        <dbReference type="ARBA" id="ARBA00022989"/>
    </source>
</evidence>
<dbReference type="PANTHER" id="PTHR30250:SF11">
    <property type="entry name" value="O-ANTIGEN TRANSPORTER-RELATED"/>
    <property type="match status" value="1"/>
</dbReference>
<accession>A0A4R1GCJ7</accession>
<feature type="transmembrane region" description="Helical" evidence="6">
    <location>
        <begin position="108"/>
        <end position="133"/>
    </location>
</feature>
<keyword evidence="8" id="KW-1185">Reference proteome</keyword>
<evidence type="ECO:0000256" key="3">
    <source>
        <dbReference type="ARBA" id="ARBA00022692"/>
    </source>
</evidence>
<keyword evidence="2" id="KW-1003">Cell membrane</keyword>
<keyword evidence="4 6" id="KW-1133">Transmembrane helix</keyword>
<dbReference type="Proteomes" id="UP000295777">
    <property type="component" value="Unassembled WGS sequence"/>
</dbReference>
<feature type="transmembrane region" description="Helical" evidence="6">
    <location>
        <begin position="376"/>
        <end position="397"/>
    </location>
</feature>
<keyword evidence="5 6" id="KW-0472">Membrane</keyword>
<dbReference type="AlphaFoldDB" id="A0A4R1GCJ7"/>
<evidence type="ECO:0000313" key="7">
    <source>
        <dbReference type="EMBL" id="TCK04450.1"/>
    </source>
</evidence>
<gene>
    <name evidence="7" type="ORF">CLV27_0875</name>
</gene>
<feature type="transmembrane region" description="Helical" evidence="6">
    <location>
        <begin position="350"/>
        <end position="370"/>
    </location>
</feature>
<dbReference type="EMBL" id="SMFV01000003">
    <property type="protein sequence ID" value="TCK04450.1"/>
    <property type="molecule type" value="Genomic_DNA"/>
</dbReference>
<dbReference type="RefSeq" id="WP_132526187.1">
    <property type="nucleotide sequence ID" value="NZ_SMFV01000003.1"/>
</dbReference>
<feature type="transmembrane region" description="Helical" evidence="6">
    <location>
        <begin position="219"/>
        <end position="236"/>
    </location>
</feature>
<feature type="transmembrane region" description="Helical" evidence="6">
    <location>
        <begin position="84"/>
        <end position="102"/>
    </location>
</feature>
<reference evidence="7 8" key="1">
    <citation type="submission" date="2019-03" db="EMBL/GenBank/DDBJ databases">
        <title>Genomic Encyclopedia of Archaeal and Bacterial Type Strains, Phase II (KMG-II): from individual species to whole genera.</title>
        <authorList>
            <person name="Goeker M."/>
        </authorList>
    </citation>
    <scope>NUCLEOTIDE SEQUENCE [LARGE SCALE GENOMIC DNA]</scope>
    <source>
        <strain evidence="7 8">DSM 24425</strain>
    </source>
</reference>
<dbReference type="InterPro" id="IPR050833">
    <property type="entry name" value="Poly_Biosynth_Transport"/>
</dbReference>
<feature type="transmembrane region" description="Helical" evidence="6">
    <location>
        <begin position="39"/>
        <end position="63"/>
    </location>
</feature>
<evidence type="ECO:0000256" key="2">
    <source>
        <dbReference type="ARBA" id="ARBA00022475"/>
    </source>
</evidence>
<comment type="caution">
    <text evidence="7">The sequence shown here is derived from an EMBL/GenBank/DDBJ whole genome shotgun (WGS) entry which is preliminary data.</text>
</comment>
<evidence type="ECO:0000256" key="1">
    <source>
        <dbReference type="ARBA" id="ARBA00004651"/>
    </source>
</evidence>
<proteinExistence type="predicted"/>
<name>A0A4R1GCJ7_9BACT</name>
<dbReference type="GO" id="GO:0005886">
    <property type="term" value="C:plasma membrane"/>
    <property type="evidence" value="ECO:0007669"/>
    <property type="project" value="UniProtKB-SubCell"/>
</dbReference>